<proteinExistence type="predicted"/>
<gene>
    <name evidence="2" type="ORF">AR1Y2_2215</name>
</gene>
<reference evidence="2 3" key="1">
    <citation type="submission" date="2019-05" db="EMBL/GenBank/DDBJ databases">
        <title>Complete genome sequencing of Anaerostipes rhamnosivorans.</title>
        <authorList>
            <person name="Bui T.P.N."/>
            <person name="de Vos W.M."/>
        </authorList>
    </citation>
    <scope>NUCLEOTIDE SEQUENCE [LARGE SCALE GENOMIC DNA]</scope>
    <source>
        <strain evidence="2 3">1y2</strain>
    </source>
</reference>
<feature type="region of interest" description="Disordered" evidence="1">
    <location>
        <begin position="73"/>
        <end position="138"/>
    </location>
</feature>
<dbReference type="RefSeq" id="WP_137328999.1">
    <property type="nucleotide sequence ID" value="NZ_CP040058.1"/>
</dbReference>
<dbReference type="EMBL" id="CP040058">
    <property type="protein sequence ID" value="QCP35669.1"/>
    <property type="molecule type" value="Genomic_DNA"/>
</dbReference>
<sequence>MNKVTLKTTVFFEDPFWIGLLEREENGQLSVSKITFGPEPKDYEVLSFLLRHHQDLRFSPPVTILETAGKKLNPKRMQRSLRRQKEPGVGTKSQQALAAQREAVKTERKVHRKEMREEREHMQFLKKQQKKKQKHKGR</sequence>
<accession>A0A4P8IKI9</accession>
<evidence type="ECO:0000313" key="3">
    <source>
        <dbReference type="Proteomes" id="UP000298653"/>
    </source>
</evidence>
<dbReference type="Proteomes" id="UP000298653">
    <property type="component" value="Chromosome"/>
</dbReference>
<feature type="compositionally biased region" description="Basic and acidic residues" evidence="1">
    <location>
        <begin position="114"/>
        <end position="123"/>
    </location>
</feature>
<dbReference type="KEGG" id="arf:AR1Y2_2215"/>
<dbReference type="OrthoDB" id="4570726at2"/>
<evidence type="ECO:0008006" key="4">
    <source>
        <dbReference type="Google" id="ProtNLM"/>
    </source>
</evidence>
<name>A0A4P8IKI9_9FIRM</name>
<organism evidence="2 3">
    <name type="scientific">Anaerostipes rhamnosivorans</name>
    <dbReference type="NCBI Taxonomy" id="1229621"/>
    <lineage>
        <taxon>Bacteria</taxon>
        <taxon>Bacillati</taxon>
        <taxon>Bacillota</taxon>
        <taxon>Clostridia</taxon>
        <taxon>Lachnospirales</taxon>
        <taxon>Lachnospiraceae</taxon>
        <taxon>Anaerostipes</taxon>
    </lineage>
</organism>
<protein>
    <recommendedName>
        <fullName evidence="4">DUF2992 family protein</fullName>
    </recommendedName>
</protein>
<dbReference type="AlphaFoldDB" id="A0A4P8IKI9"/>
<keyword evidence="3" id="KW-1185">Reference proteome</keyword>
<evidence type="ECO:0000256" key="1">
    <source>
        <dbReference type="SAM" id="MobiDB-lite"/>
    </source>
</evidence>
<dbReference type="InterPro" id="IPR016787">
    <property type="entry name" value="UCP021328"/>
</dbReference>
<feature type="compositionally biased region" description="Basic residues" evidence="1">
    <location>
        <begin position="73"/>
        <end position="82"/>
    </location>
</feature>
<dbReference type="Pfam" id="PF11208">
    <property type="entry name" value="DUF2992"/>
    <property type="match status" value="1"/>
</dbReference>
<feature type="compositionally biased region" description="Basic residues" evidence="1">
    <location>
        <begin position="127"/>
        <end position="138"/>
    </location>
</feature>
<evidence type="ECO:0000313" key="2">
    <source>
        <dbReference type="EMBL" id="QCP35669.1"/>
    </source>
</evidence>
<dbReference type="PIRSF" id="PIRSF021328">
    <property type="entry name" value="UCP021328"/>
    <property type="match status" value="1"/>
</dbReference>